<evidence type="ECO:0000313" key="5">
    <source>
        <dbReference type="Proteomes" id="UP000054350"/>
    </source>
</evidence>
<dbReference type="GO" id="GO:0005634">
    <property type="term" value="C:nucleus"/>
    <property type="evidence" value="ECO:0007669"/>
    <property type="project" value="TreeGrafter"/>
</dbReference>
<keyword evidence="5" id="KW-1185">Reference proteome</keyword>
<gene>
    <name evidence="4" type="ORF">AMAG_20631</name>
</gene>
<feature type="domain" description="NF-kappa-B-activating protein C-terminal" evidence="3">
    <location>
        <begin position="151"/>
        <end position="250"/>
    </location>
</feature>
<feature type="compositionally biased region" description="Basic residues" evidence="2">
    <location>
        <begin position="46"/>
        <end position="68"/>
    </location>
</feature>
<sequence>MSSRLLVPTEARARYRRETEVPRFWPASPELHAESGDEAVGTADKKKGKKEKKKSKRKDKKERKRSRRDRSVSSEDHDRHRKRGHKRRRTRSVSVSSSSGSDVEYREKPVAHAASCAAAPPRDAESDSDDDGGVEVGPAPPTVDAKPLDSRSYGHALLAGEGSAMAAYVQDGKRIPRRGEIGLTGDEIDQYETVGYVMSGSRHQRMNAVRLRKENQVISAEERRKLLLLHAEEKTKKEAAIMADFKELVANKVKQIQK</sequence>
<dbReference type="PANTHER" id="PTHR13087">
    <property type="entry name" value="NF-KAPPA B ACTIVATING PROTEIN"/>
    <property type="match status" value="1"/>
</dbReference>
<dbReference type="GO" id="GO:0010468">
    <property type="term" value="P:regulation of gene expression"/>
    <property type="evidence" value="ECO:0007669"/>
    <property type="project" value="TreeGrafter"/>
</dbReference>
<dbReference type="VEuPathDB" id="FungiDB:AMAG_20631"/>
<accession>A0A0L0TE86</accession>
<feature type="region of interest" description="Disordered" evidence="2">
    <location>
        <begin position="1"/>
        <end position="149"/>
    </location>
</feature>
<protein>
    <recommendedName>
        <fullName evidence="3">NF-kappa-B-activating protein C-terminal domain-containing protein</fullName>
    </recommendedName>
</protein>
<evidence type="ECO:0000313" key="4">
    <source>
        <dbReference type="EMBL" id="KNE72904.1"/>
    </source>
</evidence>
<dbReference type="STRING" id="578462.A0A0L0TE86"/>
<reference evidence="4 5" key="1">
    <citation type="submission" date="2009-11" db="EMBL/GenBank/DDBJ databases">
        <title>Annotation of Allomyces macrogynus ATCC 38327.</title>
        <authorList>
            <consortium name="The Broad Institute Genome Sequencing Platform"/>
            <person name="Russ C."/>
            <person name="Cuomo C."/>
            <person name="Burger G."/>
            <person name="Gray M.W."/>
            <person name="Holland P.W.H."/>
            <person name="King N."/>
            <person name="Lang F.B.F."/>
            <person name="Roger A.J."/>
            <person name="Ruiz-Trillo I."/>
            <person name="Young S.K."/>
            <person name="Zeng Q."/>
            <person name="Gargeya S."/>
            <person name="Fitzgerald M."/>
            <person name="Haas B."/>
            <person name="Abouelleil A."/>
            <person name="Alvarado L."/>
            <person name="Arachchi H.M."/>
            <person name="Berlin A."/>
            <person name="Chapman S.B."/>
            <person name="Gearin G."/>
            <person name="Goldberg J."/>
            <person name="Griggs A."/>
            <person name="Gujja S."/>
            <person name="Hansen M."/>
            <person name="Heiman D."/>
            <person name="Howarth C."/>
            <person name="Larimer J."/>
            <person name="Lui A."/>
            <person name="MacDonald P.J.P."/>
            <person name="McCowen C."/>
            <person name="Montmayeur A."/>
            <person name="Murphy C."/>
            <person name="Neiman D."/>
            <person name="Pearson M."/>
            <person name="Priest M."/>
            <person name="Roberts A."/>
            <person name="Saif S."/>
            <person name="Shea T."/>
            <person name="Sisk P."/>
            <person name="Stolte C."/>
            <person name="Sykes S."/>
            <person name="Wortman J."/>
            <person name="Nusbaum C."/>
            <person name="Birren B."/>
        </authorList>
    </citation>
    <scope>NUCLEOTIDE SEQUENCE [LARGE SCALE GENOMIC DNA]</scope>
    <source>
        <strain evidence="4 5">ATCC 38327</strain>
    </source>
</reference>
<evidence type="ECO:0000256" key="2">
    <source>
        <dbReference type="SAM" id="MobiDB-lite"/>
    </source>
</evidence>
<feature type="compositionally biased region" description="Low complexity" evidence="2">
    <location>
        <begin position="92"/>
        <end position="101"/>
    </location>
</feature>
<dbReference type="OrthoDB" id="273141at2759"/>
<dbReference type="Pfam" id="PF06047">
    <property type="entry name" value="Nkap_C"/>
    <property type="match status" value="1"/>
</dbReference>
<comment type="similarity">
    <text evidence="1">Belongs to the NKAP family.</text>
</comment>
<feature type="compositionally biased region" description="Low complexity" evidence="2">
    <location>
        <begin position="111"/>
        <end position="121"/>
    </location>
</feature>
<evidence type="ECO:0000256" key="1">
    <source>
        <dbReference type="ARBA" id="ARBA00009313"/>
    </source>
</evidence>
<dbReference type="eggNOG" id="KOG2812">
    <property type="taxonomic scope" value="Eukaryota"/>
</dbReference>
<feature type="compositionally biased region" description="Basic residues" evidence="2">
    <location>
        <begin position="79"/>
        <end position="91"/>
    </location>
</feature>
<reference evidence="5" key="2">
    <citation type="submission" date="2009-11" db="EMBL/GenBank/DDBJ databases">
        <title>The Genome Sequence of Allomyces macrogynus strain ATCC 38327.</title>
        <authorList>
            <consortium name="The Broad Institute Genome Sequencing Platform"/>
            <person name="Russ C."/>
            <person name="Cuomo C."/>
            <person name="Shea T."/>
            <person name="Young S.K."/>
            <person name="Zeng Q."/>
            <person name="Koehrsen M."/>
            <person name="Haas B."/>
            <person name="Borodovsky M."/>
            <person name="Guigo R."/>
            <person name="Alvarado L."/>
            <person name="Berlin A."/>
            <person name="Borenstein D."/>
            <person name="Chen Z."/>
            <person name="Engels R."/>
            <person name="Freedman E."/>
            <person name="Gellesch M."/>
            <person name="Goldberg J."/>
            <person name="Griggs A."/>
            <person name="Gujja S."/>
            <person name="Heiman D."/>
            <person name="Hepburn T."/>
            <person name="Howarth C."/>
            <person name="Jen D."/>
            <person name="Larson L."/>
            <person name="Lewis B."/>
            <person name="Mehta T."/>
            <person name="Park D."/>
            <person name="Pearson M."/>
            <person name="Roberts A."/>
            <person name="Saif S."/>
            <person name="Shenoy N."/>
            <person name="Sisk P."/>
            <person name="Stolte C."/>
            <person name="Sykes S."/>
            <person name="Walk T."/>
            <person name="White J."/>
            <person name="Yandava C."/>
            <person name="Burger G."/>
            <person name="Gray M.W."/>
            <person name="Holland P.W.H."/>
            <person name="King N."/>
            <person name="Lang F.B.F."/>
            <person name="Roger A.J."/>
            <person name="Ruiz-Trillo I."/>
            <person name="Lander E."/>
            <person name="Nusbaum C."/>
        </authorList>
    </citation>
    <scope>NUCLEOTIDE SEQUENCE [LARGE SCALE GENOMIC DNA]</scope>
    <source>
        <strain evidence="5">ATCC 38327</strain>
    </source>
</reference>
<dbReference type="GO" id="GO:0003682">
    <property type="term" value="F:chromatin binding"/>
    <property type="evidence" value="ECO:0007669"/>
    <property type="project" value="InterPro"/>
</dbReference>
<dbReference type="AlphaFoldDB" id="A0A0L0TE86"/>
<dbReference type="PANTHER" id="PTHR13087:SF0">
    <property type="entry name" value="NFKB ACTIVATING PROTEIN LIKE"/>
    <property type="match status" value="1"/>
</dbReference>
<dbReference type="InterPro" id="IPR040466">
    <property type="entry name" value="NKAP"/>
</dbReference>
<organism evidence="4 5">
    <name type="scientific">Allomyces macrogynus (strain ATCC 38327)</name>
    <name type="common">Allomyces javanicus var. macrogynus</name>
    <dbReference type="NCBI Taxonomy" id="578462"/>
    <lineage>
        <taxon>Eukaryota</taxon>
        <taxon>Fungi</taxon>
        <taxon>Fungi incertae sedis</taxon>
        <taxon>Blastocladiomycota</taxon>
        <taxon>Blastocladiomycetes</taxon>
        <taxon>Blastocladiales</taxon>
        <taxon>Blastocladiaceae</taxon>
        <taxon>Allomyces</taxon>
    </lineage>
</organism>
<feature type="compositionally biased region" description="Basic and acidic residues" evidence="2">
    <location>
        <begin position="69"/>
        <end position="78"/>
    </location>
</feature>
<proteinExistence type="inferred from homology"/>
<dbReference type="InterPro" id="IPR009269">
    <property type="entry name" value="NKAP_C"/>
</dbReference>
<dbReference type="EMBL" id="GG745385">
    <property type="protein sequence ID" value="KNE72904.1"/>
    <property type="molecule type" value="Genomic_DNA"/>
</dbReference>
<dbReference type="Proteomes" id="UP000054350">
    <property type="component" value="Unassembled WGS sequence"/>
</dbReference>
<evidence type="ECO:0000259" key="3">
    <source>
        <dbReference type="Pfam" id="PF06047"/>
    </source>
</evidence>
<feature type="compositionally biased region" description="Basic and acidic residues" evidence="2">
    <location>
        <begin position="11"/>
        <end position="21"/>
    </location>
</feature>
<name>A0A0L0TE86_ALLM3</name>